<dbReference type="NCBIfam" id="TIGR04085">
    <property type="entry name" value="rSAM_more_4Fe4S"/>
    <property type="match status" value="1"/>
</dbReference>
<accession>I5AWD0</accession>
<keyword evidence="3" id="KW-0479">Metal-binding</keyword>
<sequence length="585" mass="68507">MENTKYIHLLYVPTMACNLACRYCYLEDETKDHYREMQPLDTLQFAVEKFRNSGAKPFNISLHGGEVTTLPTEEFRRLIRFISDYYEENREELTEAGFRVGRPHIKTNLYDLDRHLDTIRDYEVSISGSLDLPLSLHESYRVTKGGEGTLQRILRNIELLRELPGKKKVSATLFREHYEHLDEIVRDIRYLHENTPLDMNDFNFMIGFDYNSGGMLHPMSGKEQVDLFRRMHEEFEGTELEEGLKGAWFNEFGPEYCTNCDDCGDKFFLLEKNGDIYSCVRGQKHEEFYYGNIYRDSVEDIFETAHSKIIAAHRTQDFSEDCGKCGWLYLCKTGCPFVKNVYHDGKSYTCELQKELYKSRGYEYRPDPETIYSYVRNMRPEVMEKYLPEAQVPEEEADTSLISIIRQDPRLAGIYDSHAFVLCVNGEDHALESQILKQVREFVYLADGVSVKLYIRRDILDLESPYPQNNSLYMMLLSGDTITYGDEGRTKQAHLMTHQIYKGVLEKMPSDREGWYCVELGGILGMYKDVLSKENPNNLFFTTADLRDVHYQKQKANAYYHIQAINLPFQNIEFYYLDLSEEEEE</sequence>
<dbReference type="SFLD" id="SFLDG01067">
    <property type="entry name" value="SPASM/twitch_domain_containing"/>
    <property type="match status" value="1"/>
</dbReference>
<dbReference type="AlphaFoldDB" id="I5AWD0"/>
<dbReference type="SFLD" id="SFLDS00029">
    <property type="entry name" value="Radical_SAM"/>
    <property type="match status" value="1"/>
</dbReference>
<keyword evidence="5" id="KW-0411">Iron-sulfur</keyword>
<evidence type="ECO:0000256" key="6">
    <source>
        <dbReference type="ARBA" id="ARBA00023601"/>
    </source>
</evidence>
<dbReference type="GO" id="GO:0051536">
    <property type="term" value="F:iron-sulfur cluster binding"/>
    <property type="evidence" value="ECO:0007669"/>
    <property type="project" value="UniProtKB-KW"/>
</dbReference>
<dbReference type="eggNOG" id="COG0641">
    <property type="taxonomic scope" value="Bacteria"/>
</dbReference>
<dbReference type="Proteomes" id="UP000005753">
    <property type="component" value="Chromosome"/>
</dbReference>
<name>I5AWD0_EUBC6</name>
<evidence type="ECO:0000313" key="8">
    <source>
        <dbReference type="EMBL" id="EIM58103.1"/>
    </source>
</evidence>
<dbReference type="STRING" id="633697.EubceDRAFT1_2369"/>
<evidence type="ECO:0000256" key="2">
    <source>
        <dbReference type="ARBA" id="ARBA00022691"/>
    </source>
</evidence>
<dbReference type="EMBL" id="CM001487">
    <property type="protein sequence ID" value="EIM58103.1"/>
    <property type="molecule type" value="Genomic_DNA"/>
</dbReference>
<keyword evidence="4" id="KW-0408">Iron</keyword>
<feature type="domain" description="Radical SAM core" evidence="7">
    <location>
        <begin position="4"/>
        <end position="250"/>
    </location>
</feature>
<dbReference type="InterPro" id="IPR007197">
    <property type="entry name" value="rSAM"/>
</dbReference>
<keyword evidence="9" id="KW-1185">Reference proteome</keyword>
<dbReference type="SFLD" id="SFLDG01386">
    <property type="entry name" value="main_SPASM_domain-containing"/>
    <property type="match status" value="1"/>
</dbReference>
<keyword evidence="2" id="KW-0949">S-adenosyl-L-methionine</keyword>
<dbReference type="OrthoDB" id="9813685at2"/>
<gene>
    <name evidence="8" type="ORF">EubceDRAFT1_2369</name>
</gene>
<reference evidence="8 9" key="1">
    <citation type="submission" date="2010-08" db="EMBL/GenBank/DDBJ databases">
        <authorList>
            <consortium name="US DOE Joint Genome Institute (JGI-PGF)"/>
            <person name="Lucas S."/>
            <person name="Copeland A."/>
            <person name="Lapidus A."/>
            <person name="Cheng J.-F."/>
            <person name="Bruce D."/>
            <person name="Goodwin L."/>
            <person name="Pitluck S."/>
            <person name="Land M.L."/>
            <person name="Hauser L."/>
            <person name="Chang Y.-J."/>
            <person name="Anderson I.J."/>
            <person name="Johnson E."/>
            <person name="Mulhopadhyay B."/>
            <person name="Kyrpides N."/>
            <person name="Woyke T.J."/>
        </authorList>
    </citation>
    <scope>NUCLEOTIDE SEQUENCE [LARGE SCALE GENOMIC DNA]</scope>
    <source>
        <strain evidence="8 9">6</strain>
    </source>
</reference>
<dbReference type="PROSITE" id="PS51918">
    <property type="entry name" value="RADICAL_SAM"/>
    <property type="match status" value="1"/>
</dbReference>
<dbReference type="InterPro" id="IPR023867">
    <property type="entry name" value="Sulphatase_maturase_rSAM"/>
</dbReference>
<comment type="similarity">
    <text evidence="6">Belongs to the radical SAM superfamily. Anaerobic sulfatase-maturating enzyme family.</text>
</comment>
<dbReference type="CDD" id="cd01335">
    <property type="entry name" value="Radical_SAM"/>
    <property type="match status" value="1"/>
</dbReference>
<dbReference type="PANTHER" id="PTHR43273">
    <property type="entry name" value="ANAEROBIC SULFATASE-MATURATING ENZYME HOMOLOG ASLB-RELATED"/>
    <property type="match status" value="1"/>
</dbReference>
<comment type="cofactor">
    <cofactor evidence="1">
        <name>[4Fe-4S] cluster</name>
        <dbReference type="ChEBI" id="CHEBI:49883"/>
    </cofactor>
</comment>
<protein>
    <submittedName>
        <fullName evidence="8">Radical SAM additional 4Fe4S-binding domain protein</fullName>
    </submittedName>
</protein>
<dbReference type="Gene3D" id="3.20.20.70">
    <property type="entry name" value="Aldolase class I"/>
    <property type="match status" value="1"/>
</dbReference>
<dbReference type="InterPro" id="IPR023885">
    <property type="entry name" value="4Fe4S-binding_SPASM_dom"/>
</dbReference>
<dbReference type="GO" id="GO:0046872">
    <property type="term" value="F:metal ion binding"/>
    <property type="evidence" value="ECO:0007669"/>
    <property type="project" value="UniProtKB-KW"/>
</dbReference>
<dbReference type="HOGENOM" id="CLU_031366_0_0_9"/>
<dbReference type="InterPro" id="IPR013785">
    <property type="entry name" value="Aldolase_TIM"/>
</dbReference>
<dbReference type="PANTHER" id="PTHR43273:SF3">
    <property type="entry name" value="ANAEROBIC SULFATASE-MATURATING ENZYME HOMOLOG ASLB-RELATED"/>
    <property type="match status" value="1"/>
</dbReference>
<organism evidence="8 9">
    <name type="scientific">Eubacterium cellulosolvens (strain ATCC 43171 / JCM 9499 / 6)</name>
    <name type="common">Cillobacterium cellulosolvens</name>
    <dbReference type="NCBI Taxonomy" id="633697"/>
    <lineage>
        <taxon>Bacteria</taxon>
        <taxon>Bacillati</taxon>
        <taxon>Bacillota</taxon>
        <taxon>Clostridia</taxon>
        <taxon>Eubacteriales</taxon>
        <taxon>Eubacteriaceae</taxon>
        <taxon>Eubacterium</taxon>
    </lineage>
</organism>
<dbReference type="GO" id="GO:0016491">
    <property type="term" value="F:oxidoreductase activity"/>
    <property type="evidence" value="ECO:0007669"/>
    <property type="project" value="InterPro"/>
</dbReference>
<dbReference type="SUPFAM" id="SSF102114">
    <property type="entry name" value="Radical SAM enzymes"/>
    <property type="match status" value="1"/>
</dbReference>
<evidence type="ECO:0000313" key="9">
    <source>
        <dbReference type="Proteomes" id="UP000005753"/>
    </source>
</evidence>
<evidence type="ECO:0000256" key="1">
    <source>
        <dbReference type="ARBA" id="ARBA00001966"/>
    </source>
</evidence>
<evidence type="ECO:0000259" key="7">
    <source>
        <dbReference type="PROSITE" id="PS51918"/>
    </source>
</evidence>
<proteinExistence type="inferred from homology"/>
<evidence type="ECO:0000256" key="3">
    <source>
        <dbReference type="ARBA" id="ARBA00022723"/>
    </source>
</evidence>
<reference evidence="8 9" key="2">
    <citation type="submission" date="2012-02" db="EMBL/GenBank/DDBJ databases">
        <title>Improved High-Quality Draft sequence of Eubacterium cellulosolvens 6.</title>
        <authorList>
            <consortium name="US DOE Joint Genome Institute"/>
            <person name="Lucas S."/>
            <person name="Han J."/>
            <person name="Lapidus A."/>
            <person name="Cheng J.-F."/>
            <person name="Goodwin L."/>
            <person name="Pitluck S."/>
            <person name="Peters L."/>
            <person name="Mikhailova N."/>
            <person name="Gu W."/>
            <person name="Detter J.C."/>
            <person name="Han C."/>
            <person name="Tapia R."/>
            <person name="Land M."/>
            <person name="Hauser L."/>
            <person name="Kyrpides N."/>
            <person name="Ivanova N."/>
            <person name="Pagani I."/>
            <person name="Johnson E."/>
            <person name="Mukhopadhyay B."/>
            <person name="Anderson I."/>
            <person name="Woyke T."/>
        </authorList>
    </citation>
    <scope>NUCLEOTIDE SEQUENCE [LARGE SCALE GENOMIC DNA]</scope>
    <source>
        <strain evidence="8 9">6</strain>
    </source>
</reference>
<evidence type="ECO:0000256" key="4">
    <source>
        <dbReference type="ARBA" id="ARBA00023004"/>
    </source>
</evidence>
<evidence type="ECO:0000256" key="5">
    <source>
        <dbReference type="ARBA" id="ARBA00023014"/>
    </source>
</evidence>
<dbReference type="InterPro" id="IPR058240">
    <property type="entry name" value="rSAM_sf"/>
</dbReference>
<dbReference type="Pfam" id="PF04055">
    <property type="entry name" value="Radical_SAM"/>
    <property type="match status" value="1"/>
</dbReference>